<proteinExistence type="predicted"/>
<protein>
    <submittedName>
        <fullName evidence="1">Uncharacterized protein</fullName>
    </submittedName>
</protein>
<gene>
    <name evidence="1" type="ORF">GX50_00603</name>
</gene>
<reference evidence="1 2" key="1">
    <citation type="submission" date="2017-10" db="EMBL/GenBank/DDBJ databases">
        <title>Comparative genomics in systemic dimorphic fungi from Ajellomycetaceae.</title>
        <authorList>
            <person name="Munoz J.F."/>
            <person name="Mcewen J.G."/>
            <person name="Clay O.K."/>
            <person name="Cuomo C.A."/>
        </authorList>
    </citation>
    <scope>NUCLEOTIDE SEQUENCE [LARGE SCALE GENOMIC DNA]</scope>
    <source>
        <strain evidence="1 2">UAMH4076</strain>
    </source>
</reference>
<evidence type="ECO:0000313" key="1">
    <source>
        <dbReference type="EMBL" id="PGH36566.1"/>
    </source>
</evidence>
<organism evidence="1 2">
    <name type="scientific">[Emmonsia] crescens</name>
    <dbReference type="NCBI Taxonomy" id="73230"/>
    <lineage>
        <taxon>Eukaryota</taxon>
        <taxon>Fungi</taxon>
        <taxon>Dikarya</taxon>
        <taxon>Ascomycota</taxon>
        <taxon>Pezizomycotina</taxon>
        <taxon>Eurotiomycetes</taxon>
        <taxon>Eurotiomycetidae</taxon>
        <taxon>Onygenales</taxon>
        <taxon>Ajellomycetaceae</taxon>
        <taxon>Emergomyces</taxon>
    </lineage>
</organism>
<dbReference type="VEuPathDB" id="FungiDB:EMCG_06245"/>
<dbReference type="Proteomes" id="UP000226031">
    <property type="component" value="Unassembled WGS sequence"/>
</dbReference>
<dbReference type="EMBL" id="PDND01000006">
    <property type="protein sequence ID" value="PGH36566.1"/>
    <property type="molecule type" value="Genomic_DNA"/>
</dbReference>
<dbReference type="STRING" id="73230.A0A2B7ZRB8"/>
<sequence length="306" mass="35628">MEKPSEQPLLNKEDQYERACICIDILIKQKKLSVEGGEVFRIGMKLCDRIARTYHLISDFPTCYFQAEHTLVKEDFDVITDVEPIFFSRMPLADFELYKFEPLKSHRIFDEKSASEYCQLANYDLCELLRNSLESPDTVPLTDYGGWHDETSKRNVRMPHEFPGWQPSAERYEWQAPGIKGREDVPHTIISSYHITHSPAHILRGELLTILRVMWWKTKVILGKGHEITPILLISVRPYCFRVIEAYYNGSKFVLRYSKPVAMKVTDSMEERQKACNWVIRWNFSTPVGDTRNLGALRSSNLQSKS</sequence>
<dbReference type="AlphaFoldDB" id="A0A2B7ZRB8"/>
<comment type="caution">
    <text evidence="1">The sequence shown here is derived from an EMBL/GenBank/DDBJ whole genome shotgun (WGS) entry which is preliminary data.</text>
</comment>
<name>A0A2B7ZRB8_9EURO</name>
<keyword evidence="2" id="KW-1185">Reference proteome</keyword>
<evidence type="ECO:0000313" key="2">
    <source>
        <dbReference type="Proteomes" id="UP000226031"/>
    </source>
</evidence>
<accession>A0A2B7ZRB8</accession>